<dbReference type="PANTHER" id="PTHR40455">
    <property type="entry name" value="ANTITOXIN HIGA"/>
    <property type="match status" value="1"/>
</dbReference>
<organism evidence="1 2">
    <name type="scientific">Dulcicalothrix desertica PCC 7102</name>
    <dbReference type="NCBI Taxonomy" id="232991"/>
    <lineage>
        <taxon>Bacteria</taxon>
        <taxon>Bacillati</taxon>
        <taxon>Cyanobacteriota</taxon>
        <taxon>Cyanophyceae</taxon>
        <taxon>Nostocales</taxon>
        <taxon>Calotrichaceae</taxon>
        <taxon>Dulcicalothrix</taxon>
    </lineage>
</organism>
<keyword evidence="2" id="KW-1185">Reference proteome</keyword>
<accession>A0A3S1J4U0</accession>
<dbReference type="PANTHER" id="PTHR40455:SF1">
    <property type="entry name" value="ANTITOXIN HIGA"/>
    <property type="match status" value="1"/>
</dbReference>
<dbReference type="EMBL" id="RSCL01000004">
    <property type="protein sequence ID" value="RUT07738.1"/>
    <property type="molecule type" value="Genomic_DNA"/>
</dbReference>
<evidence type="ECO:0000313" key="2">
    <source>
        <dbReference type="Proteomes" id="UP000271624"/>
    </source>
</evidence>
<dbReference type="GO" id="GO:0001046">
    <property type="term" value="F:core promoter sequence-specific DNA binding"/>
    <property type="evidence" value="ECO:0007669"/>
    <property type="project" value="TreeGrafter"/>
</dbReference>
<dbReference type="SUPFAM" id="SSF47413">
    <property type="entry name" value="lambda repressor-like DNA-binding domains"/>
    <property type="match status" value="1"/>
</dbReference>
<dbReference type="AlphaFoldDB" id="A0A3S1J4U0"/>
<gene>
    <name evidence="1" type="ORF">DSM106972_019980</name>
</gene>
<dbReference type="Proteomes" id="UP000271624">
    <property type="component" value="Unassembled WGS sequence"/>
</dbReference>
<evidence type="ECO:0000313" key="1">
    <source>
        <dbReference type="EMBL" id="RUT07738.1"/>
    </source>
</evidence>
<proteinExistence type="predicted"/>
<comment type="caution">
    <text evidence="1">The sequence shown here is derived from an EMBL/GenBank/DDBJ whole genome shotgun (WGS) entry which is preliminary data.</text>
</comment>
<protein>
    <recommendedName>
        <fullName evidence="3">Transcriptional regulator</fullName>
    </recommendedName>
</protein>
<dbReference type="Gene3D" id="1.10.260.40">
    <property type="entry name" value="lambda repressor-like DNA-binding domains"/>
    <property type="match status" value="1"/>
</dbReference>
<dbReference type="InterPro" id="IPR039060">
    <property type="entry name" value="Antitox_HigA"/>
</dbReference>
<reference evidence="1" key="2">
    <citation type="journal article" date="2019" name="Genome Biol. Evol.">
        <title>Day and night: Metabolic profiles and evolutionary relationships of six axenic non-marine cyanobacteria.</title>
        <authorList>
            <person name="Will S.E."/>
            <person name="Henke P."/>
            <person name="Boedeker C."/>
            <person name="Huang S."/>
            <person name="Brinkmann H."/>
            <person name="Rohde M."/>
            <person name="Jarek M."/>
            <person name="Friedl T."/>
            <person name="Seufert S."/>
            <person name="Schumacher M."/>
            <person name="Overmann J."/>
            <person name="Neumann-Schaal M."/>
            <person name="Petersen J."/>
        </authorList>
    </citation>
    <scope>NUCLEOTIDE SEQUENCE [LARGE SCALE GENOMIC DNA]</scope>
    <source>
        <strain evidence="1">PCC 7102</strain>
    </source>
</reference>
<sequence length="132" mass="14883">MSLAFDKNAYGELLAEYQPQVITSESEYDSMLANAERLIGNKNRSPEQTALLKILVRLIEEYESKNYPMSKPSPHAIIQHLMEARELEQADLVEIIGSLDDVSELINGKQAISKEQAKALGEFFHLSAELFQ</sequence>
<dbReference type="OrthoDB" id="464133at2"/>
<name>A0A3S1J4U0_9CYAN</name>
<dbReference type="GO" id="GO:0006355">
    <property type="term" value="P:regulation of DNA-templated transcription"/>
    <property type="evidence" value="ECO:0007669"/>
    <property type="project" value="InterPro"/>
</dbReference>
<evidence type="ECO:0008006" key="3">
    <source>
        <dbReference type="Google" id="ProtNLM"/>
    </source>
</evidence>
<dbReference type="RefSeq" id="WP_127080603.1">
    <property type="nucleotide sequence ID" value="NZ_RSCL01000004.1"/>
</dbReference>
<reference evidence="1" key="1">
    <citation type="submission" date="2018-12" db="EMBL/GenBank/DDBJ databases">
        <authorList>
            <person name="Will S."/>
            <person name="Neumann-Schaal M."/>
            <person name="Henke P."/>
        </authorList>
    </citation>
    <scope>NUCLEOTIDE SEQUENCE</scope>
    <source>
        <strain evidence="1">PCC 7102</strain>
    </source>
</reference>
<dbReference type="InterPro" id="IPR010982">
    <property type="entry name" value="Lambda_DNA-bd_dom_sf"/>
</dbReference>